<evidence type="ECO:0000256" key="1">
    <source>
        <dbReference type="SAM" id="Phobius"/>
    </source>
</evidence>
<sequence>MGVKAMLKPYSKSVRARIVCYAVCWTVACLTGAIYICAADPVMHHVVFAGISFDDLMYWTTTVLTLLPIVVDGLWRQFGGERSRLG</sequence>
<keyword evidence="1" id="KW-1133">Transmembrane helix</keyword>
<evidence type="ECO:0000313" key="3">
    <source>
        <dbReference type="Proteomes" id="UP000288607"/>
    </source>
</evidence>
<dbReference type="Proteomes" id="UP000288607">
    <property type="component" value="Unassembled WGS sequence"/>
</dbReference>
<dbReference type="PROSITE" id="PS51257">
    <property type="entry name" value="PROKAR_LIPOPROTEIN"/>
    <property type="match status" value="1"/>
</dbReference>
<keyword evidence="3" id="KW-1185">Reference proteome</keyword>
<comment type="caution">
    <text evidence="2">The sequence shown here is derived from an EMBL/GenBank/DDBJ whole genome shotgun (WGS) entry which is preliminary data.</text>
</comment>
<feature type="transmembrane region" description="Helical" evidence="1">
    <location>
        <begin position="18"/>
        <end position="36"/>
    </location>
</feature>
<gene>
    <name evidence="2" type="ORF">D2E23_1367</name>
</gene>
<proteinExistence type="predicted"/>
<protein>
    <submittedName>
        <fullName evidence="2">Uncharacterized protein</fullName>
    </submittedName>
</protein>
<evidence type="ECO:0000313" key="2">
    <source>
        <dbReference type="EMBL" id="RSX50702.1"/>
    </source>
</evidence>
<name>A0A430FD33_9BIFI</name>
<dbReference type="AlphaFoldDB" id="A0A430FD33"/>
<organism evidence="2 3">
    <name type="scientific">Bifidobacterium callimiconis</name>
    <dbReference type="NCBI Taxonomy" id="2306973"/>
    <lineage>
        <taxon>Bacteria</taxon>
        <taxon>Bacillati</taxon>
        <taxon>Actinomycetota</taxon>
        <taxon>Actinomycetes</taxon>
        <taxon>Bifidobacteriales</taxon>
        <taxon>Bifidobacteriaceae</taxon>
        <taxon>Bifidobacterium</taxon>
    </lineage>
</organism>
<feature type="transmembrane region" description="Helical" evidence="1">
    <location>
        <begin position="56"/>
        <end position="75"/>
    </location>
</feature>
<keyword evidence="1" id="KW-0812">Transmembrane</keyword>
<reference evidence="2 3" key="1">
    <citation type="submission" date="2018-09" db="EMBL/GenBank/DDBJ databases">
        <title>Characterization of the phylogenetic diversity of five novel species belonging to the genus Bifidobacterium.</title>
        <authorList>
            <person name="Lugli G.A."/>
            <person name="Duranti S."/>
            <person name="Milani C."/>
        </authorList>
    </citation>
    <scope>NUCLEOTIDE SEQUENCE [LARGE SCALE GENOMIC DNA]</scope>
    <source>
        <strain evidence="2 3">2028B</strain>
    </source>
</reference>
<dbReference type="EMBL" id="QXGJ01000006">
    <property type="protein sequence ID" value="RSX50702.1"/>
    <property type="molecule type" value="Genomic_DNA"/>
</dbReference>
<keyword evidence="1" id="KW-0472">Membrane</keyword>
<accession>A0A430FD33</accession>